<dbReference type="Gene3D" id="1.10.287.470">
    <property type="entry name" value="Helix hairpin bin"/>
    <property type="match status" value="1"/>
</dbReference>
<dbReference type="GO" id="GO:0016020">
    <property type="term" value="C:membrane"/>
    <property type="evidence" value="ECO:0007669"/>
    <property type="project" value="InterPro"/>
</dbReference>
<evidence type="ECO:0000256" key="4">
    <source>
        <dbReference type="SAM" id="Coils"/>
    </source>
</evidence>
<dbReference type="NCBIfam" id="TIGR01730">
    <property type="entry name" value="RND_mfp"/>
    <property type="match status" value="1"/>
</dbReference>
<gene>
    <name evidence="8" type="ORF">skT53_27960</name>
</gene>
<dbReference type="Proteomes" id="UP000593802">
    <property type="component" value="Chromosome"/>
</dbReference>
<dbReference type="Pfam" id="PF25954">
    <property type="entry name" value="Beta-barrel_RND_2"/>
    <property type="match status" value="1"/>
</dbReference>
<dbReference type="GO" id="GO:0022857">
    <property type="term" value="F:transmembrane transporter activity"/>
    <property type="evidence" value="ECO:0007669"/>
    <property type="project" value="InterPro"/>
</dbReference>
<dbReference type="Gene3D" id="2.40.420.20">
    <property type="match status" value="1"/>
</dbReference>
<comment type="similarity">
    <text evidence="2">Belongs to the membrane fusion protein (MFP) (TC 8.A.1) family.</text>
</comment>
<organism evidence="8 9">
    <name type="scientific">Effusibacillus dendaii</name>
    <dbReference type="NCBI Taxonomy" id="2743772"/>
    <lineage>
        <taxon>Bacteria</taxon>
        <taxon>Bacillati</taxon>
        <taxon>Bacillota</taxon>
        <taxon>Bacilli</taxon>
        <taxon>Bacillales</taxon>
        <taxon>Alicyclobacillaceae</taxon>
        <taxon>Effusibacillus</taxon>
    </lineage>
</organism>
<keyword evidence="3 4" id="KW-0175">Coiled coil</keyword>
<evidence type="ECO:0000313" key="9">
    <source>
        <dbReference type="Proteomes" id="UP000593802"/>
    </source>
</evidence>
<dbReference type="Pfam" id="PF25881">
    <property type="entry name" value="HH_YBHG"/>
    <property type="match status" value="1"/>
</dbReference>
<sequence>MKPEVLQKSRKTKIVSLLTVSLLGWGGIVGCGSSTPASTASNQAIDVKTYTVTKGVMASGKVVANDEIQVASKLAGRVAAVNVQEGMHVEKGQVLVELDSKDYLSQVQQAQSAVQAAEANYQNTRDGARPQEIAQLQSAVDSAKVAYENAQTNFERTKNLYASGAVPKSSYDDADLKLQSAKATYEQAQQKLSLAQEGATANQLNALQAQVNQARAALQAAQNVLSDSKIVAPISGVVTKKNIDAGEMASPSVPLLTLVNLDEAEVQVSVPDTSVSKIKAGDSAIVHISSLGDKQFTGTVSFVSPIADTNSSLFPVKVKLPNPDGTLKSGLVAEVQFVPSGPVQLEIPVTTVLPKDGKLYVFKVNGDKAQMVEFKGKQKDANWYTVDSGVSESDKLVIRPSNLQDGVKVRVN</sequence>
<dbReference type="GO" id="GO:0030313">
    <property type="term" value="C:cell envelope"/>
    <property type="evidence" value="ECO:0007669"/>
    <property type="project" value="UniProtKB-SubCell"/>
</dbReference>
<feature type="domain" description="YbhG-like alpha-helical hairpin" evidence="5">
    <location>
        <begin position="98"/>
        <end position="223"/>
    </location>
</feature>
<feature type="domain" description="YknX-like C-terminal permuted SH3-like" evidence="7">
    <location>
        <begin position="345"/>
        <end position="411"/>
    </location>
</feature>
<evidence type="ECO:0000259" key="5">
    <source>
        <dbReference type="Pfam" id="PF25881"/>
    </source>
</evidence>
<dbReference type="InterPro" id="IPR006143">
    <property type="entry name" value="RND_pump_MFP"/>
</dbReference>
<dbReference type="EMBL" id="AP023366">
    <property type="protein sequence ID" value="BCJ87811.1"/>
    <property type="molecule type" value="Genomic_DNA"/>
</dbReference>
<dbReference type="KEGG" id="eff:skT53_27960"/>
<evidence type="ECO:0000259" key="7">
    <source>
        <dbReference type="Pfam" id="PF25989"/>
    </source>
</evidence>
<reference evidence="8 9" key="1">
    <citation type="submission" date="2020-08" db="EMBL/GenBank/DDBJ databases">
        <title>Complete Genome Sequence of Effusibacillus dendaii Strain skT53, Isolated from Farmland soil.</title>
        <authorList>
            <person name="Konishi T."/>
            <person name="Kawasaki H."/>
        </authorList>
    </citation>
    <scope>NUCLEOTIDE SEQUENCE [LARGE SCALE GENOMIC DNA]</scope>
    <source>
        <strain evidence="9">skT53</strain>
    </source>
</reference>
<evidence type="ECO:0000259" key="6">
    <source>
        <dbReference type="Pfam" id="PF25954"/>
    </source>
</evidence>
<dbReference type="InterPro" id="IPR058637">
    <property type="entry name" value="YknX-like_C"/>
</dbReference>
<dbReference type="InterPro" id="IPR058792">
    <property type="entry name" value="Beta-barrel_RND_2"/>
</dbReference>
<dbReference type="Gene3D" id="2.40.50.100">
    <property type="match status" value="2"/>
</dbReference>
<name>A0A7I8DIZ5_9BACL</name>
<evidence type="ECO:0000256" key="3">
    <source>
        <dbReference type="ARBA" id="ARBA00023054"/>
    </source>
</evidence>
<dbReference type="Pfam" id="PF25989">
    <property type="entry name" value="YknX_C"/>
    <property type="match status" value="1"/>
</dbReference>
<dbReference type="AlphaFoldDB" id="A0A7I8DIZ5"/>
<dbReference type="PANTHER" id="PTHR32347:SF27">
    <property type="entry name" value="RND EFFLUX PUMP MEMBRANE FUSION PROTEIN BARREL-SANDWICH DOMAIN-CONTAINING PROTEIN"/>
    <property type="match status" value="1"/>
</dbReference>
<feature type="domain" description="CusB-like beta-barrel" evidence="6">
    <location>
        <begin position="266"/>
        <end position="339"/>
    </location>
</feature>
<comment type="subcellular location">
    <subcellularLocation>
        <location evidence="1">Cell envelope</location>
    </subcellularLocation>
</comment>
<dbReference type="RefSeq" id="WP_200758217.1">
    <property type="nucleotide sequence ID" value="NZ_AP023366.1"/>
</dbReference>
<proteinExistence type="inferred from homology"/>
<dbReference type="SUPFAM" id="SSF111369">
    <property type="entry name" value="HlyD-like secretion proteins"/>
    <property type="match status" value="3"/>
</dbReference>
<dbReference type="InterPro" id="IPR050465">
    <property type="entry name" value="UPF0194_transport"/>
</dbReference>
<evidence type="ECO:0000313" key="8">
    <source>
        <dbReference type="EMBL" id="BCJ87811.1"/>
    </source>
</evidence>
<dbReference type="InterPro" id="IPR059052">
    <property type="entry name" value="HH_YbhG-like"/>
</dbReference>
<dbReference type="PROSITE" id="PS51257">
    <property type="entry name" value="PROKAR_LIPOPROTEIN"/>
    <property type="match status" value="1"/>
</dbReference>
<keyword evidence="9" id="KW-1185">Reference proteome</keyword>
<evidence type="ECO:0000256" key="2">
    <source>
        <dbReference type="ARBA" id="ARBA00009477"/>
    </source>
</evidence>
<evidence type="ECO:0000256" key="1">
    <source>
        <dbReference type="ARBA" id="ARBA00004196"/>
    </source>
</evidence>
<dbReference type="Gene3D" id="2.40.30.170">
    <property type="match status" value="1"/>
</dbReference>
<dbReference type="PANTHER" id="PTHR32347">
    <property type="entry name" value="EFFLUX SYSTEM COMPONENT YKNX-RELATED"/>
    <property type="match status" value="1"/>
</dbReference>
<feature type="coiled-coil region" evidence="4">
    <location>
        <begin position="100"/>
        <end position="224"/>
    </location>
</feature>
<accession>A0A7I8DIZ5</accession>
<protein>
    <submittedName>
        <fullName evidence="8">Secretion protein HlyD</fullName>
    </submittedName>
</protein>